<accession>A0A9P9F6A7</accession>
<comment type="caution">
    <text evidence="2">The sequence shown here is derived from an EMBL/GenBank/DDBJ whole genome shotgun (WGS) entry which is preliminary data.</text>
</comment>
<evidence type="ECO:0000313" key="2">
    <source>
        <dbReference type="EMBL" id="KAH7153622.1"/>
    </source>
</evidence>
<proteinExistence type="predicted"/>
<dbReference type="InterPro" id="IPR052895">
    <property type="entry name" value="HetReg/Transcr_Mod"/>
</dbReference>
<dbReference type="Proteomes" id="UP000738349">
    <property type="component" value="Unassembled WGS sequence"/>
</dbReference>
<keyword evidence="3" id="KW-1185">Reference proteome</keyword>
<dbReference type="EMBL" id="JAGMUV010000006">
    <property type="protein sequence ID" value="KAH7153622.1"/>
    <property type="molecule type" value="Genomic_DNA"/>
</dbReference>
<evidence type="ECO:0000313" key="3">
    <source>
        <dbReference type="Proteomes" id="UP000738349"/>
    </source>
</evidence>
<feature type="domain" description="Heterokaryon incompatibility" evidence="1">
    <location>
        <begin position="161"/>
        <end position="326"/>
    </location>
</feature>
<dbReference type="Pfam" id="PF06985">
    <property type="entry name" value="HET"/>
    <property type="match status" value="1"/>
</dbReference>
<organism evidence="2 3">
    <name type="scientific">Dactylonectria macrodidyma</name>
    <dbReference type="NCBI Taxonomy" id="307937"/>
    <lineage>
        <taxon>Eukaryota</taxon>
        <taxon>Fungi</taxon>
        <taxon>Dikarya</taxon>
        <taxon>Ascomycota</taxon>
        <taxon>Pezizomycotina</taxon>
        <taxon>Sordariomycetes</taxon>
        <taxon>Hypocreomycetidae</taxon>
        <taxon>Hypocreales</taxon>
        <taxon>Nectriaceae</taxon>
        <taxon>Dactylonectria</taxon>
    </lineage>
</organism>
<name>A0A9P9F6A7_9HYPO</name>
<gene>
    <name evidence="2" type="ORF">EDB81DRAFT_841782</name>
</gene>
<sequence length="676" mass="75234">MGDSDPGVGWASWTGWGRPATRLHVSPSGLSTFSTPSAACMGSAPGSICTLGHSGGGSVGSAPGSIDSAPGTVDSAPGTIDCFSGIWTPCTPDLSIENTPHPDFGIKRPRKAPPRPTYNYKALPSSKSTRVAILEPAESFNDPLRLTLKRVSLQNLARIRYEALSYVWGPVSGDRRVYCDGKIIHITPNCESALRHLRLKKKQRTLWIDALCINQSSNAEKSRQVPLMGNIYELASRVLIWLGPGSSEIASVFQRATLLNPFISSPLYVLRSFGPRVGDQVRKWNLPYAVLNWLWHRCYPGSLADAQVMNQISRNEWFSRMWTIQEQLLAKNAVLIAGYHHCSWTAFSSYWMWSLRAIHSMETRSLPASLRITTWVAFKNTAAAQRGQNISWSSFDIFSGFVECARTHRARDPRDKVYAFLPLIQKLQPRATPLPVNYSLSYSRVYQDFAKYTIRLSGTLKYLESLPPLRHKSSLPSWVMDLQTPAKFPMKRWAASQLDSWAAGDSKVDLHLLEFSKSRELLLRGSSISQIKVLSTPGPARPKNNNELQDWFFGWIQEIGKSAQRGDLPWAYNSVDAGFSEFIDGVIRFDPFLGGSVLFLTSSGHVGVSNFQLQLDDRVVLLAGCSLPTVLRPSTTQPDKMEFFGVSFVAGMSHGEGWVHDEHHTTPTHLETFTLV</sequence>
<dbReference type="OrthoDB" id="194358at2759"/>
<dbReference type="PANTHER" id="PTHR24148">
    <property type="entry name" value="ANKYRIN REPEAT DOMAIN-CONTAINING PROTEIN 39 HOMOLOG-RELATED"/>
    <property type="match status" value="1"/>
</dbReference>
<reference evidence="2" key="1">
    <citation type="journal article" date="2021" name="Nat. Commun.">
        <title>Genetic determinants of endophytism in the Arabidopsis root mycobiome.</title>
        <authorList>
            <person name="Mesny F."/>
            <person name="Miyauchi S."/>
            <person name="Thiergart T."/>
            <person name="Pickel B."/>
            <person name="Atanasova L."/>
            <person name="Karlsson M."/>
            <person name="Huettel B."/>
            <person name="Barry K.W."/>
            <person name="Haridas S."/>
            <person name="Chen C."/>
            <person name="Bauer D."/>
            <person name="Andreopoulos W."/>
            <person name="Pangilinan J."/>
            <person name="LaButti K."/>
            <person name="Riley R."/>
            <person name="Lipzen A."/>
            <person name="Clum A."/>
            <person name="Drula E."/>
            <person name="Henrissat B."/>
            <person name="Kohler A."/>
            <person name="Grigoriev I.V."/>
            <person name="Martin F.M."/>
            <person name="Hacquard S."/>
        </authorList>
    </citation>
    <scope>NUCLEOTIDE SEQUENCE</scope>
    <source>
        <strain evidence="2">MPI-CAGE-AT-0147</strain>
    </source>
</reference>
<dbReference type="PANTHER" id="PTHR24148:SF64">
    <property type="entry name" value="HETEROKARYON INCOMPATIBILITY DOMAIN-CONTAINING PROTEIN"/>
    <property type="match status" value="1"/>
</dbReference>
<dbReference type="InterPro" id="IPR010730">
    <property type="entry name" value="HET"/>
</dbReference>
<protein>
    <submittedName>
        <fullName evidence="2">Heterokaryon incompatibility protein-domain-containing protein</fullName>
    </submittedName>
</protein>
<dbReference type="AlphaFoldDB" id="A0A9P9F6A7"/>
<evidence type="ECO:0000259" key="1">
    <source>
        <dbReference type="Pfam" id="PF06985"/>
    </source>
</evidence>